<accession>A0A815UGP1</accession>
<dbReference type="AlphaFoldDB" id="A0A815UGP1"/>
<evidence type="ECO:0000313" key="2">
    <source>
        <dbReference type="EMBL" id="CAF4375871.1"/>
    </source>
</evidence>
<dbReference type="Proteomes" id="UP000663829">
    <property type="component" value="Unassembled WGS sequence"/>
</dbReference>
<evidence type="ECO:0000313" key="1">
    <source>
        <dbReference type="EMBL" id="CAF1515921.1"/>
    </source>
</evidence>
<sequence length="116" mass="12866">MFGQPPRSDSEFWKLVGQNGIDDEEDLPTPVAELDKETLDNKKDDTINSADVIDSDVVKIVEKLSDDVVSSSKVYLATANKKMKQYKDSINSLADKFNLNDCVGVPILTVDRTNTD</sequence>
<comment type="caution">
    <text evidence="1">The sequence shown here is derived from an EMBL/GenBank/DDBJ whole genome shotgun (WGS) entry which is preliminary data.</text>
</comment>
<organism evidence="1 3">
    <name type="scientific">Didymodactylos carnosus</name>
    <dbReference type="NCBI Taxonomy" id="1234261"/>
    <lineage>
        <taxon>Eukaryota</taxon>
        <taxon>Metazoa</taxon>
        <taxon>Spiralia</taxon>
        <taxon>Gnathifera</taxon>
        <taxon>Rotifera</taxon>
        <taxon>Eurotatoria</taxon>
        <taxon>Bdelloidea</taxon>
        <taxon>Philodinida</taxon>
        <taxon>Philodinidae</taxon>
        <taxon>Didymodactylos</taxon>
    </lineage>
</organism>
<proteinExistence type="predicted"/>
<name>A0A815UGP1_9BILA</name>
<dbReference type="OrthoDB" id="10065709at2759"/>
<evidence type="ECO:0000313" key="3">
    <source>
        <dbReference type="Proteomes" id="UP000663829"/>
    </source>
</evidence>
<dbReference type="EMBL" id="CAJOBC010089015">
    <property type="protein sequence ID" value="CAF4375871.1"/>
    <property type="molecule type" value="Genomic_DNA"/>
</dbReference>
<keyword evidence="3" id="KW-1185">Reference proteome</keyword>
<dbReference type="Proteomes" id="UP000681722">
    <property type="component" value="Unassembled WGS sequence"/>
</dbReference>
<reference evidence="1" key="1">
    <citation type="submission" date="2021-02" db="EMBL/GenBank/DDBJ databases">
        <authorList>
            <person name="Nowell W R."/>
        </authorList>
    </citation>
    <scope>NUCLEOTIDE SEQUENCE</scope>
</reference>
<protein>
    <submittedName>
        <fullName evidence="1">Uncharacterized protein</fullName>
    </submittedName>
</protein>
<gene>
    <name evidence="1" type="ORF">GPM918_LOCUS37328</name>
    <name evidence="2" type="ORF">SRO942_LOCUS38091</name>
</gene>
<dbReference type="EMBL" id="CAJNOQ010023472">
    <property type="protein sequence ID" value="CAF1515921.1"/>
    <property type="molecule type" value="Genomic_DNA"/>
</dbReference>